<organism evidence="1 2">
    <name type="scientific">Diploptera punctata</name>
    <name type="common">Pacific beetle cockroach</name>
    <dbReference type="NCBI Taxonomy" id="6984"/>
    <lineage>
        <taxon>Eukaryota</taxon>
        <taxon>Metazoa</taxon>
        <taxon>Ecdysozoa</taxon>
        <taxon>Arthropoda</taxon>
        <taxon>Hexapoda</taxon>
        <taxon>Insecta</taxon>
        <taxon>Pterygota</taxon>
        <taxon>Neoptera</taxon>
        <taxon>Polyneoptera</taxon>
        <taxon>Dictyoptera</taxon>
        <taxon>Blattodea</taxon>
        <taxon>Blaberoidea</taxon>
        <taxon>Blaberidae</taxon>
        <taxon>Diplopterinae</taxon>
        <taxon>Diploptera</taxon>
    </lineage>
</organism>
<dbReference type="Proteomes" id="UP001233999">
    <property type="component" value="Unassembled WGS sequence"/>
</dbReference>
<comment type="caution">
    <text evidence="1">The sequence shown here is derived from an EMBL/GenBank/DDBJ whole genome shotgun (WGS) entry which is preliminary data.</text>
</comment>
<sequence length="91" mass="10422">NLMHTSTYRSINTLYAVTGVKLFATIQQLTSVILIVEEAAYKVQNLLILVSDLTTHVFSVSVQFWVLHGPQMLLHFIYFAIVRNFSFEENS</sequence>
<dbReference type="AlphaFoldDB" id="A0AAD7ZP00"/>
<name>A0AAD7ZP00_DIPPU</name>
<feature type="non-terminal residue" evidence="1">
    <location>
        <position position="1"/>
    </location>
</feature>
<accession>A0AAD7ZP00</accession>
<proteinExistence type="predicted"/>
<reference evidence="1" key="2">
    <citation type="submission" date="2023-05" db="EMBL/GenBank/DDBJ databases">
        <authorList>
            <person name="Fouks B."/>
        </authorList>
    </citation>
    <scope>NUCLEOTIDE SEQUENCE</scope>
    <source>
        <strain evidence="1">Stay&amp;Tobe</strain>
        <tissue evidence="1">Testes</tissue>
    </source>
</reference>
<reference evidence="1" key="1">
    <citation type="journal article" date="2023" name="IScience">
        <title>Live-bearing cockroach genome reveals convergent evolutionary mechanisms linked to viviparity in insects and beyond.</title>
        <authorList>
            <person name="Fouks B."/>
            <person name="Harrison M.C."/>
            <person name="Mikhailova A.A."/>
            <person name="Marchal E."/>
            <person name="English S."/>
            <person name="Carruthers M."/>
            <person name="Jennings E.C."/>
            <person name="Chiamaka E.L."/>
            <person name="Frigard R.A."/>
            <person name="Pippel M."/>
            <person name="Attardo G.M."/>
            <person name="Benoit J.B."/>
            <person name="Bornberg-Bauer E."/>
            <person name="Tobe S.S."/>
        </authorList>
    </citation>
    <scope>NUCLEOTIDE SEQUENCE</scope>
    <source>
        <strain evidence="1">Stay&amp;Tobe</strain>
    </source>
</reference>
<evidence type="ECO:0000313" key="2">
    <source>
        <dbReference type="Proteomes" id="UP001233999"/>
    </source>
</evidence>
<dbReference type="EMBL" id="JASPKZ010007436">
    <property type="protein sequence ID" value="KAJ9584254.1"/>
    <property type="molecule type" value="Genomic_DNA"/>
</dbReference>
<evidence type="ECO:0000313" key="1">
    <source>
        <dbReference type="EMBL" id="KAJ9584254.1"/>
    </source>
</evidence>
<protein>
    <submittedName>
        <fullName evidence="1">Uncharacterized protein</fullName>
    </submittedName>
</protein>
<keyword evidence="2" id="KW-1185">Reference proteome</keyword>
<feature type="non-terminal residue" evidence="1">
    <location>
        <position position="91"/>
    </location>
</feature>
<gene>
    <name evidence="1" type="ORF">L9F63_021402</name>
</gene>